<reference evidence="2" key="1">
    <citation type="journal article" date="2019" name="Int. J. Syst. Evol. Microbiol.">
        <title>The Global Catalogue of Microorganisms (GCM) 10K type strain sequencing project: providing services to taxonomists for standard genome sequencing and annotation.</title>
        <authorList>
            <consortium name="The Broad Institute Genomics Platform"/>
            <consortium name="The Broad Institute Genome Sequencing Center for Infectious Disease"/>
            <person name="Wu L."/>
            <person name="Ma J."/>
        </authorList>
    </citation>
    <scope>NUCLEOTIDE SEQUENCE [LARGE SCALE GENOMIC DNA]</scope>
    <source>
        <strain evidence="2">JCM 15503</strain>
    </source>
</reference>
<accession>A0ABP3VNY0</accession>
<organism evidence="1 2">
    <name type="scientific">Ideonella azotifigens</name>
    <dbReference type="NCBI Taxonomy" id="513160"/>
    <lineage>
        <taxon>Bacteria</taxon>
        <taxon>Pseudomonadati</taxon>
        <taxon>Pseudomonadota</taxon>
        <taxon>Betaproteobacteria</taxon>
        <taxon>Burkholderiales</taxon>
        <taxon>Sphaerotilaceae</taxon>
        <taxon>Ideonella</taxon>
    </lineage>
</organism>
<comment type="caution">
    <text evidence="1">The sequence shown here is derived from an EMBL/GenBank/DDBJ whole genome shotgun (WGS) entry which is preliminary data.</text>
</comment>
<dbReference type="EMBL" id="BAAAEW010000026">
    <property type="protein sequence ID" value="GAA0760986.1"/>
    <property type="molecule type" value="Genomic_DNA"/>
</dbReference>
<protein>
    <submittedName>
        <fullName evidence="1">Uncharacterized protein</fullName>
    </submittedName>
</protein>
<dbReference type="RefSeq" id="WP_343996854.1">
    <property type="nucleotide sequence ID" value="NZ_BAAAEW010000026.1"/>
</dbReference>
<dbReference type="Proteomes" id="UP001500279">
    <property type="component" value="Unassembled WGS sequence"/>
</dbReference>
<evidence type="ECO:0000313" key="2">
    <source>
        <dbReference type="Proteomes" id="UP001500279"/>
    </source>
</evidence>
<proteinExistence type="predicted"/>
<evidence type="ECO:0000313" key="1">
    <source>
        <dbReference type="EMBL" id="GAA0760986.1"/>
    </source>
</evidence>
<name>A0ABP3VNY0_9BURK</name>
<gene>
    <name evidence="1" type="ORF">GCM10009107_44200</name>
</gene>
<keyword evidence="2" id="KW-1185">Reference proteome</keyword>
<sequence length="153" mass="16210">MLVYMQGAPSKREVRLSVATDFRAESPIKPGIVLNIMVPAGTEPATTADVAVAGFGSVAIPLQLAKAEYWVLSDGPRAAVPIAGFSSIRSMHDKAPTLYKIFFAVPAQVPAMFTVQFPGFGNSKSRFTLPALAFQRSDGNAGVELCRNLPGSP</sequence>